<keyword evidence="3" id="KW-1015">Disulfide bond</keyword>
<reference evidence="6 7" key="1">
    <citation type="submission" date="2019-11" db="EMBL/GenBank/DDBJ databases">
        <title>Pedobacter sp. HMF7056 Genome sequencing and assembly.</title>
        <authorList>
            <person name="Kang H."/>
            <person name="Kim H."/>
            <person name="Joh K."/>
        </authorList>
    </citation>
    <scope>NUCLEOTIDE SEQUENCE [LARGE SCALE GENOMIC DNA]</scope>
    <source>
        <strain evidence="6 7">HMF7056</strain>
    </source>
</reference>
<evidence type="ECO:0000256" key="1">
    <source>
        <dbReference type="ARBA" id="ARBA00004196"/>
    </source>
</evidence>
<evidence type="ECO:0000256" key="3">
    <source>
        <dbReference type="ARBA" id="ARBA00023157"/>
    </source>
</evidence>
<name>A0A7K1XVU4_9SPHI</name>
<dbReference type="PANTHER" id="PTHR42852:SF6">
    <property type="entry name" value="THIOL:DISULFIDE INTERCHANGE PROTEIN DSBE"/>
    <property type="match status" value="1"/>
</dbReference>
<dbReference type="InterPro" id="IPR013766">
    <property type="entry name" value="Thioredoxin_domain"/>
</dbReference>
<dbReference type="EMBL" id="WVHS01000002">
    <property type="protein sequence ID" value="MXV15113.1"/>
    <property type="molecule type" value="Genomic_DNA"/>
</dbReference>
<accession>A0A7K1XVU4</accession>
<dbReference type="InterPro" id="IPR025380">
    <property type="entry name" value="DUF4369"/>
</dbReference>
<evidence type="ECO:0000256" key="2">
    <source>
        <dbReference type="ARBA" id="ARBA00022748"/>
    </source>
</evidence>
<keyword evidence="4" id="KW-0676">Redox-active center</keyword>
<dbReference type="Pfam" id="PF14289">
    <property type="entry name" value="DUF4369"/>
    <property type="match status" value="1"/>
</dbReference>
<dbReference type="GO" id="GO:0017004">
    <property type="term" value="P:cytochrome complex assembly"/>
    <property type="evidence" value="ECO:0007669"/>
    <property type="project" value="UniProtKB-KW"/>
</dbReference>
<sequence>MAVLVIASCKNKNQFTINGKIENGTGLNKVMLMKADQVIDSAILNEKQEFRFTRNEPEPDFYVISIGEKNFQVIAQNGDVIDFKTNMTDTTGNYSIEGSEASAQIREFNQLSVKYGKVYTRLQKEFERVVTANPAAKDSVYNALMPEFQANMDAFAKEALAFGDKNKNNLAGFYAVGSLNAEVYEQEMIRYAEEIKPLFPGNKAVQSFVEKMLEVKSVSVGQHAPAFEIPGVNGKPVKLSDFKGKYVLVDFWASWCVPCRQENPNVVKTYNLYKDKGFTVFGVSLDEDKAAWQKAISDDQLTWTHASDLKGWKSAPAALYKVSGIPASFVLNPEGVIVAKNLRGEQLEEFLKKTLK</sequence>
<protein>
    <submittedName>
        <fullName evidence="6">Redoxin domain-containing protein</fullName>
    </submittedName>
</protein>
<dbReference type="InterPro" id="IPR017937">
    <property type="entry name" value="Thioredoxin_CS"/>
</dbReference>
<dbReference type="PANTHER" id="PTHR42852">
    <property type="entry name" value="THIOL:DISULFIDE INTERCHANGE PROTEIN DSBE"/>
    <property type="match status" value="1"/>
</dbReference>
<dbReference type="GO" id="GO:0016209">
    <property type="term" value="F:antioxidant activity"/>
    <property type="evidence" value="ECO:0007669"/>
    <property type="project" value="InterPro"/>
</dbReference>
<dbReference type="InterPro" id="IPR050553">
    <property type="entry name" value="Thioredoxin_ResA/DsbE_sf"/>
</dbReference>
<proteinExistence type="predicted"/>
<evidence type="ECO:0000259" key="5">
    <source>
        <dbReference type="PROSITE" id="PS51352"/>
    </source>
</evidence>
<feature type="domain" description="Thioredoxin" evidence="5">
    <location>
        <begin position="218"/>
        <end position="356"/>
    </location>
</feature>
<dbReference type="SUPFAM" id="SSF52833">
    <property type="entry name" value="Thioredoxin-like"/>
    <property type="match status" value="1"/>
</dbReference>
<keyword evidence="7" id="KW-1185">Reference proteome</keyword>
<dbReference type="InterPro" id="IPR000866">
    <property type="entry name" value="AhpC/TSA"/>
</dbReference>
<comment type="subcellular location">
    <subcellularLocation>
        <location evidence="1">Cell envelope</location>
    </subcellularLocation>
</comment>
<organism evidence="6 7">
    <name type="scientific">Hufsiella ginkgonis</name>
    <dbReference type="NCBI Taxonomy" id="2695274"/>
    <lineage>
        <taxon>Bacteria</taxon>
        <taxon>Pseudomonadati</taxon>
        <taxon>Bacteroidota</taxon>
        <taxon>Sphingobacteriia</taxon>
        <taxon>Sphingobacteriales</taxon>
        <taxon>Sphingobacteriaceae</taxon>
        <taxon>Hufsiella</taxon>
    </lineage>
</organism>
<dbReference type="CDD" id="cd02966">
    <property type="entry name" value="TlpA_like_family"/>
    <property type="match status" value="1"/>
</dbReference>
<dbReference type="PROSITE" id="PS51352">
    <property type="entry name" value="THIOREDOXIN_2"/>
    <property type="match status" value="1"/>
</dbReference>
<evidence type="ECO:0000256" key="4">
    <source>
        <dbReference type="ARBA" id="ARBA00023284"/>
    </source>
</evidence>
<dbReference type="GO" id="GO:0030313">
    <property type="term" value="C:cell envelope"/>
    <property type="evidence" value="ECO:0007669"/>
    <property type="project" value="UniProtKB-SubCell"/>
</dbReference>
<gene>
    <name evidence="6" type="ORF">GS398_07365</name>
</gene>
<dbReference type="Proteomes" id="UP000451233">
    <property type="component" value="Unassembled WGS sequence"/>
</dbReference>
<dbReference type="GO" id="GO:0016491">
    <property type="term" value="F:oxidoreductase activity"/>
    <property type="evidence" value="ECO:0007669"/>
    <property type="project" value="InterPro"/>
</dbReference>
<keyword evidence="2" id="KW-0201">Cytochrome c-type biogenesis</keyword>
<dbReference type="Gene3D" id="3.40.30.10">
    <property type="entry name" value="Glutaredoxin"/>
    <property type="match status" value="1"/>
</dbReference>
<dbReference type="AlphaFoldDB" id="A0A7K1XVU4"/>
<dbReference type="PROSITE" id="PS00194">
    <property type="entry name" value="THIOREDOXIN_1"/>
    <property type="match status" value="1"/>
</dbReference>
<evidence type="ECO:0000313" key="6">
    <source>
        <dbReference type="EMBL" id="MXV15113.1"/>
    </source>
</evidence>
<comment type="caution">
    <text evidence="6">The sequence shown here is derived from an EMBL/GenBank/DDBJ whole genome shotgun (WGS) entry which is preliminary data.</text>
</comment>
<dbReference type="InterPro" id="IPR036249">
    <property type="entry name" value="Thioredoxin-like_sf"/>
</dbReference>
<evidence type="ECO:0000313" key="7">
    <source>
        <dbReference type="Proteomes" id="UP000451233"/>
    </source>
</evidence>
<dbReference type="Pfam" id="PF00578">
    <property type="entry name" value="AhpC-TSA"/>
    <property type="match status" value="1"/>
</dbReference>